<comment type="caution">
    <text evidence="1">The sequence shown here is derived from an EMBL/GenBank/DDBJ whole genome shotgun (WGS) entry which is preliminary data.</text>
</comment>
<dbReference type="GO" id="GO:0003677">
    <property type="term" value="F:DNA binding"/>
    <property type="evidence" value="ECO:0007669"/>
    <property type="project" value="InterPro"/>
</dbReference>
<reference evidence="1 2" key="1">
    <citation type="journal article" date="2015" name="Stand. Genomic Sci.">
        <title>Genomic Encyclopedia of Bacterial and Archaeal Type Strains, Phase III: the genomes of soil and plant-associated and newly described type strains.</title>
        <authorList>
            <person name="Whitman W.B."/>
            <person name="Woyke T."/>
            <person name="Klenk H.P."/>
            <person name="Zhou Y."/>
            <person name="Lilburn T.G."/>
            <person name="Beck B.J."/>
            <person name="De Vos P."/>
            <person name="Vandamme P."/>
            <person name="Eisen J.A."/>
            <person name="Garrity G."/>
            <person name="Hugenholtz P."/>
            <person name="Kyrpides N.C."/>
        </authorList>
    </citation>
    <scope>NUCLEOTIDE SEQUENCE [LARGE SCALE GENOMIC DNA]</scope>
    <source>
        <strain evidence="1 2">VKM Ac-2541</strain>
    </source>
</reference>
<name>A0A4R2ICX8_9ACTN</name>
<dbReference type="SUPFAM" id="SSF56349">
    <property type="entry name" value="DNA breaking-rejoining enzymes"/>
    <property type="match status" value="1"/>
</dbReference>
<sequence length="75" mass="8702">MDPLRARGLNSHVMIQVRAHLPEWPHPDGRFLTELMIATGLRLGDACALGYDPLVFDDDANPYIRYWNHKMRREA</sequence>
<dbReference type="EMBL" id="SLWR01000013">
    <property type="protein sequence ID" value="TCO42443.1"/>
    <property type="molecule type" value="Genomic_DNA"/>
</dbReference>
<dbReference type="InterPro" id="IPR011010">
    <property type="entry name" value="DNA_brk_join_enz"/>
</dbReference>
<dbReference type="RefSeq" id="WP_132155301.1">
    <property type="nucleotide sequence ID" value="NZ_SLWR01000013.1"/>
</dbReference>
<dbReference type="Proteomes" id="UP000295573">
    <property type="component" value="Unassembled WGS sequence"/>
</dbReference>
<evidence type="ECO:0000313" key="1">
    <source>
        <dbReference type="EMBL" id="TCO42443.1"/>
    </source>
</evidence>
<evidence type="ECO:0000313" key="2">
    <source>
        <dbReference type="Proteomes" id="UP000295573"/>
    </source>
</evidence>
<accession>A0A4R2ICX8</accession>
<dbReference type="AlphaFoldDB" id="A0A4R2ICX8"/>
<evidence type="ECO:0008006" key="3">
    <source>
        <dbReference type="Google" id="ProtNLM"/>
    </source>
</evidence>
<dbReference type="OrthoDB" id="8421690at2"/>
<keyword evidence="2" id="KW-1185">Reference proteome</keyword>
<organism evidence="1 2">
    <name type="scientific">Kribbella antiqua</name>
    <dbReference type="NCBI Taxonomy" id="2512217"/>
    <lineage>
        <taxon>Bacteria</taxon>
        <taxon>Bacillati</taxon>
        <taxon>Actinomycetota</taxon>
        <taxon>Actinomycetes</taxon>
        <taxon>Propionibacteriales</taxon>
        <taxon>Kribbellaceae</taxon>
        <taxon>Kribbella</taxon>
    </lineage>
</organism>
<proteinExistence type="predicted"/>
<gene>
    <name evidence="1" type="ORF">EV646_11365</name>
</gene>
<protein>
    <recommendedName>
        <fullName evidence="3">Tyr recombinase domain-containing protein</fullName>
    </recommendedName>
</protein>